<dbReference type="OMA" id="HYNEFAT"/>
<dbReference type="Proteomes" id="UP000002282">
    <property type="component" value="Chromosome 2R"/>
</dbReference>
<dbReference type="OrthoDB" id="7870435at2759"/>
<evidence type="ECO:0000256" key="1">
    <source>
        <dbReference type="ARBA" id="ARBA00005472"/>
    </source>
</evidence>
<feature type="compositionally biased region" description="Basic and acidic residues" evidence="2">
    <location>
        <begin position="204"/>
        <end position="222"/>
    </location>
</feature>
<comment type="similarity">
    <text evidence="1">Belongs to the protein phosphatase inhibitor 2 family.</text>
</comment>
<protein>
    <submittedName>
        <fullName evidence="3">Uncharacterized protein</fullName>
    </submittedName>
</protein>
<feature type="compositionally biased region" description="Pro residues" evidence="2">
    <location>
        <begin position="230"/>
        <end position="240"/>
    </location>
</feature>
<dbReference type="EMBL" id="CM000158">
    <property type="protein sequence ID" value="EDW90198.1"/>
    <property type="molecule type" value="Genomic_DNA"/>
</dbReference>
<sequence length="290" mass="33062">MTAKRTTFDKMNLGLPVHSDPYEGETDAGSSFEKENSQKVMSHRELREKLYKEVKLTMPDFFARNPSCSSDESEDFEFPETIGERARRISFVRRRKLHYNEFSTVELARRLIREEFTQSSDSLPSVDNDYISEIAEEECAPCDDDSDDLIPYLQYDRPTDQSMFSDDSLPKEDPEPGFHPTHHCFHKLMSQTPDPPIVYVPVEPETRQEPQPEPQPEPRLEPVPEVEAVPSPPPPPPPAPEVTEGTALEEEKHTRVIDRGENIDLRIVNAVPKHISSGVKKPSGPKTRNL</sequence>
<feature type="region of interest" description="Disordered" evidence="2">
    <location>
        <begin position="1"/>
        <end position="43"/>
    </location>
</feature>
<feature type="compositionally biased region" description="Basic and acidic residues" evidence="2">
    <location>
        <begin position="249"/>
        <end position="264"/>
    </location>
</feature>
<dbReference type="InterPro" id="IPR007062">
    <property type="entry name" value="PPI-2"/>
</dbReference>
<dbReference type="Pfam" id="PF04979">
    <property type="entry name" value="IPP-2"/>
    <property type="match status" value="1"/>
</dbReference>
<gene>
    <name evidence="3" type="primary">Dyak\GE12782</name>
    <name evidence="3" type="synonym">dyak_GLEANR_13007</name>
    <name evidence="3" type="synonym">GE12782</name>
    <name evidence="3" type="ORF">Dyak_GE12782</name>
</gene>
<evidence type="ECO:0000313" key="3">
    <source>
        <dbReference type="EMBL" id="EDW90198.1"/>
    </source>
</evidence>
<organism evidence="3 4">
    <name type="scientific">Drosophila yakuba</name>
    <name type="common">Fruit fly</name>
    <dbReference type="NCBI Taxonomy" id="7245"/>
    <lineage>
        <taxon>Eukaryota</taxon>
        <taxon>Metazoa</taxon>
        <taxon>Ecdysozoa</taxon>
        <taxon>Arthropoda</taxon>
        <taxon>Hexapoda</taxon>
        <taxon>Insecta</taxon>
        <taxon>Pterygota</taxon>
        <taxon>Neoptera</taxon>
        <taxon>Endopterygota</taxon>
        <taxon>Diptera</taxon>
        <taxon>Brachycera</taxon>
        <taxon>Muscomorpha</taxon>
        <taxon>Ephydroidea</taxon>
        <taxon>Drosophilidae</taxon>
        <taxon>Drosophila</taxon>
        <taxon>Sophophora</taxon>
    </lineage>
</organism>
<name>B4P8U0_DROYA</name>
<feature type="compositionally biased region" description="Basic and acidic residues" evidence="2">
    <location>
        <begin position="32"/>
        <end position="43"/>
    </location>
</feature>
<dbReference type="PANTHER" id="PTHR12398">
    <property type="entry name" value="PROTEIN PHOSPHATASE INHIBITOR"/>
    <property type="match status" value="1"/>
</dbReference>
<dbReference type="eggNOG" id="KOG4041">
    <property type="taxonomic scope" value="Eukaryota"/>
</dbReference>
<dbReference type="GO" id="GO:0004864">
    <property type="term" value="F:protein phosphatase inhibitor activity"/>
    <property type="evidence" value="ECO:0007669"/>
    <property type="project" value="InterPro"/>
</dbReference>
<dbReference type="Gene3D" id="6.10.250.1050">
    <property type="match status" value="1"/>
</dbReference>
<evidence type="ECO:0000313" key="4">
    <source>
        <dbReference type="Proteomes" id="UP000002282"/>
    </source>
</evidence>
<dbReference type="GO" id="GO:0009966">
    <property type="term" value="P:regulation of signal transduction"/>
    <property type="evidence" value="ECO:0007669"/>
    <property type="project" value="InterPro"/>
</dbReference>
<evidence type="ECO:0000256" key="2">
    <source>
        <dbReference type="SAM" id="MobiDB-lite"/>
    </source>
</evidence>
<reference evidence="3 4" key="2">
    <citation type="journal article" date="2007" name="PLoS Biol.">
        <title>Principles of genome evolution in the Drosophila melanogaster species group.</title>
        <authorList>
            <person name="Ranz J.M."/>
            <person name="Maurin D."/>
            <person name="Chan Y.S."/>
            <person name="von Grotthuss M."/>
            <person name="Hillier L.W."/>
            <person name="Roote J."/>
            <person name="Ashburner M."/>
            <person name="Bergman C.M."/>
        </authorList>
    </citation>
    <scope>NUCLEOTIDE SEQUENCE [LARGE SCALE GENOMIC DNA]</scope>
    <source>
        <strain evidence="4">Tai18E2 / Tucson 14021-0261.01</strain>
    </source>
</reference>
<dbReference type="HOGENOM" id="CLU_970665_0_0_1"/>
<dbReference type="PANTHER" id="PTHR12398:SF20">
    <property type="entry name" value="PROTEIN PHOSPHATASE 1 REGULATORY INHIBITOR SUBUNIT 2"/>
    <property type="match status" value="1"/>
</dbReference>
<dbReference type="KEGG" id="dya:Dyak_GE12782"/>
<dbReference type="PhylomeDB" id="B4P8U0"/>
<accession>B4P8U0</accession>
<dbReference type="AlphaFoldDB" id="B4P8U0"/>
<feature type="compositionally biased region" description="Acidic residues" evidence="2">
    <location>
        <begin position="138"/>
        <end position="148"/>
    </location>
</feature>
<keyword evidence="4" id="KW-1185">Reference proteome</keyword>
<reference evidence="3 4" key="1">
    <citation type="journal article" date="2007" name="Nature">
        <title>Evolution of genes and genomes on the Drosophila phylogeny.</title>
        <authorList>
            <consortium name="Drosophila 12 Genomes Consortium"/>
            <person name="Clark A.G."/>
            <person name="Eisen M.B."/>
            <person name="Smith D.R."/>
            <person name="Bergman C.M."/>
            <person name="Oliver B."/>
            <person name="Markow T.A."/>
            <person name="Kaufman T.C."/>
            <person name="Kellis M."/>
            <person name="Gelbart W."/>
            <person name="Iyer V.N."/>
            <person name="Pollard D.A."/>
            <person name="Sackton T.B."/>
            <person name="Larracuente A.M."/>
            <person name="Singh N.D."/>
            <person name="Abad J.P."/>
            <person name="Abt D.N."/>
            <person name="Adryan B."/>
            <person name="Aguade M."/>
            <person name="Akashi H."/>
            <person name="Anderson W.W."/>
            <person name="Aquadro C.F."/>
            <person name="Ardell D.H."/>
            <person name="Arguello R."/>
            <person name="Artieri C.G."/>
            <person name="Barbash D.A."/>
            <person name="Barker D."/>
            <person name="Barsanti P."/>
            <person name="Batterham P."/>
            <person name="Batzoglou S."/>
            <person name="Begun D."/>
            <person name="Bhutkar A."/>
            <person name="Blanco E."/>
            <person name="Bosak S.A."/>
            <person name="Bradley R.K."/>
            <person name="Brand A.D."/>
            <person name="Brent M.R."/>
            <person name="Brooks A.N."/>
            <person name="Brown R.H."/>
            <person name="Butlin R.K."/>
            <person name="Caggese C."/>
            <person name="Calvi B.R."/>
            <person name="Bernardo de Carvalho A."/>
            <person name="Caspi A."/>
            <person name="Castrezana S."/>
            <person name="Celniker S.E."/>
            <person name="Chang J.L."/>
            <person name="Chapple C."/>
            <person name="Chatterji S."/>
            <person name="Chinwalla A."/>
            <person name="Civetta A."/>
            <person name="Clifton S.W."/>
            <person name="Comeron J.M."/>
            <person name="Costello J.C."/>
            <person name="Coyne J.A."/>
            <person name="Daub J."/>
            <person name="David R.G."/>
            <person name="Delcher A.L."/>
            <person name="Delehaunty K."/>
            <person name="Do C.B."/>
            <person name="Ebling H."/>
            <person name="Edwards K."/>
            <person name="Eickbush T."/>
            <person name="Evans J.D."/>
            <person name="Filipski A."/>
            <person name="Findeiss S."/>
            <person name="Freyhult E."/>
            <person name="Fulton L."/>
            <person name="Fulton R."/>
            <person name="Garcia A.C."/>
            <person name="Gardiner A."/>
            <person name="Garfield D.A."/>
            <person name="Garvin B.E."/>
            <person name="Gibson G."/>
            <person name="Gilbert D."/>
            <person name="Gnerre S."/>
            <person name="Godfrey J."/>
            <person name="Good R."/>
            <person name="Gotea V."/>
            <person name="Gravely B."/>
            <person name="Greenberg A.J."/>
            <person name="Griffiths-Jones S."/>
            <person name="Gross S."/>
            <person name="Guigo R."/>
            <person name="Gustafson E.A."/>
            <person name="Haerty W."/>
            <person name="Hahn M.W."/>
            <person name="Halligan D.L."/>
            <person name="Halpern A.L."/>
            <person name="Halter G.M."/>
            <person name="Han M.V."/>
            <person name="Heger A."/>
            <person name="Hillier L."/>
            <person name="Hinrichs A.S."/>
            <person name="Holmes I."/>
            <person name="Hoskins R.A."/>
            <person name="Hubisz M.J."/>
            <person name="Hultmark D."/>
            <person name="Huntley M.A."/>
            <person name="Jaffe D.B."/>
            <person name="Jagadeeshan S."/>
            <person name="Jeck W.R."/>
            <person name="Johnson J."/>
            <person name="Jones C.D."/>
            <person name="Jordan W.C."/>
            <person name="Karpen G.H."/>
            <person name="Kataoka E."/>
            <person name="Keightley P.D."/>
            <person name="Kheradpour P."/>
            <person name="Kirkness E.F."/>
            <person name="Koerich L.B."/>
            <person name="Kristiansen K."/>
            <person name="Kudrna D."/>
            <person name="Kulathinal R.J."/>
            <person name="Kumar S."/>
            <person name="Kwok R."/>
            <person name="Lander E."/>
            <person name="Langley C.H."/>
            <person name="Lapoint R."/>
            <person name="Lazzaro B.P."/>
            <person name="Lee S.J."/>
            <person name="Levesque L."/>
            <person name="Li R."/>
            <person name="Lin C.F."/>
            <person name="Lin M.F."/>
            <person name="Lindblad-Toh K."/>
            <person name="Llopart A."/>
            <person name="Long M."/>
            <person name="Low L."/>
            <person name="Lozovsky E."/>
            <person name="Lu J."/>
            <person name="Luo M."/>
            <person name="Machado C.A."/>
            <person name="Makalowski W."/>
            <person name="Marzo M."/>
            <person name="Matsuda M."/>
            <person name="Matzkin L."/>
            <person name="McAllister B."/>
            <person name="McBride C.S."/>
            <person name="McKernan B."/>
            <person name="McKernan K."/>
            <person name="Mendez-Lago M."/>
            <person name="Minx P."/>
            <person name="Mollenhauer M.U."/>
            <person name="Montooth K."/>
            <person name="Mount S.M."/>
            <person name="Mu X."/>
            <person name="Myers E."/>
            <person name="Negre B."/>
            <person name="Newfeld S."/>
            <person name="Nielsen R."/>
            <person name="Noor M.A."/>
            <person name="O'Grady P."/>
            <person name="Pachter L."/>
            <person name="Papaceit M."/>
            <person name="Parisi M.J."/>
            <person name="Parisi M."/>
            <person name="Parts L."/>
            <person name="Pedersen J.S."/>
            <person name="Pesole G."/>
            <person name="Phillippy A.M."/>
            <person name="Ponting C.P."/>
            <person name="Pop M."/>
            <person name="Porcelli D."/>
            <person name="Powell J.R."/>
            <person name="Prohaska S."/>
            <person name="Pruitt K."/>
            <person name="Puig M."/>
            <person name="Quesneville H."/>
            <person name="Ram K.R."/>
            <person name="Rand D."/>
            <person name="Rasmussen M.D."/>
            <person name="Reed L.K."/>
            <person name="Reenan R."/>
            <person name="Reily A."/>
            <person name="Remington K.A."/>
            <person name="Rieger T.T."/>
            <person name="Ritchie M.G."/>
            <person name="Robin C."/>
            <person name="Rogers Y.H."/>
            <person name="Rohde C."/>
            <person name="Rozas J."/>
            <person name="Rubenfield M.J."/>
            <person name="Ruiz A."/>
            <person name="Russo S."/>
            <person name="Salzberg S.L."/>
            <person name="Sanchez-Gracia A."/>
            <person name="Saranga D.J."/>
            <person name="Sato H."/>
            <person name="Schaeffer S.W."/>
            <person name="Schatz M.C."/>
            <person name="Schlenke T."/>
            <person name="Schwartz R."/>
            <person name="Segarra C."/>
            <person name="Singh R.S."/>
            <person name="Sirot L."/>
            <person name="Sirota M."/>
            <person name="Sisneros N.B."/>
            <person name="Smith C.D."/>
            <person name="Smith T.F."/>
            <person name="Spieth J."/>
            <person name="Stage D.E."/>
            <person name="Stark A."/>
            <person name="Stephan W."/>
            <person name="Strausberg R.L."/>
            <person name="Strempel S."/>
            <person name="Sturgill D."/>
            <person name="Sutton G."/>
            <person name="Sutton G.G."/>
            <person name="Tao W."/>
            <person name="Teichmann S."/>
            <person name="Tobari Y.N."/>
            <person name="Tomimura Y."/>
            <person name="Tsolas J.M."/>
            <person name="Valente V.L."/>
            <person name="Venter E."/>
            <person name="Venter J.C."/>
            <person name="Vicario S."/>
            <person name="Vieira F.G."/>
            <person name="Vilella A.J."/>
            <person name="Villasante A."/>
            <person name="Walenz B."/>
            <person name="Wang J."/>
            <person name="Wasserman M."/>
            <person name="Watts T."/>
            <person name="Wilson D."/>
            <person name="Wilson R.K."/>
            <person name="Wing R.A."/>
            <person name="Wolfner M.F."/>
            <person name="Wong A."/>
            <person name="Wong G.K."/>
            <person name="Wu C.I."/>
            <person name="Wu G."/>
            <person name="Yamamoto D."/>
            <person name="Yang H.P."/>
            <person name="Yang S.P."/>
            <person name="Yorke J.A."/>
            <person name="Yoshida K."/>
            <person name="Zdobnov E."/>
            <person name="Zhang P."/>
            <person name="Zhang Y."/>
            <person name="Zimin A.V."/>
            <person name="Baldwin J."/>
            <person name="Abdouelleil A."/>
            <person name="Abdulkadir J."/>
            <person name="Abebe A."/>
            <person name="Abera B."/>
            <person name="Abreu J."/>
            <person name="Acer S.C."/>
            <person name="Aftuck L."/>
            <person name="Alexander A."/>
            <person name="An P."/>
            <person name="Anderson E."/>
            <person name="Anderson S."/>
            <person name="Arachi H."/>
            <person name="Azer M."/>
            <person name="Bachantsang P."/>
            <person name="Barry A."/>
            <person name="Bayul T."/>
            <person name="Berlin A."/>
            <person name="Bessette D."/>
            <person name="Bloom T."/>
            <person name="Blye J."/>
            <person name="Boguslavskiy L."/>
            <person name="Bonnet C."/>
            <person name="Boukhgalter B."/>
            <person name="Bourzgui I."/>
            <person name="Brown A."/>
            <person name="Cahill P."/>
            <person name="Channer S."/>
            <person name="Cheshatsang Y."/>
            <person name="Chuda L."/>
            <person name="Citroen M."/>
            <person name="Collymore A."/>
            <person name="Cooke P."/>
            <person name="Costello M."/>
            <person name="D'Aco K."/>
            <person name="Daza R."/>
            <person name="De Haan G."/>
            <person name="DeGray S."/>
            <person name="DeMaso C."/>
            <person name="Dhargay N."/>
            <person name="Dooley K."/>
            <person name="Dooley E."/>
            <person name="Doricent M."/>
            <person name="Dorje P."/>
            <person name="Dorjee K."/>
            <person name="Dupes A."/>
            <person name="Elong R."/>
            <person name="Falk J."/>
            <person name="Farina A."/>
            <person name="Faro S."/>
            <person name="Ferguson D."/>
            <person name="Fisher S."/>
            <person name="Foley C.D."/>
            <person name="Franke A."/>
            <person name="Friedrich D."/>
            <person name="Gadbois L."/>
            <person name="Gearin G."/>
            <person name="Gearin C.R."/>
            <person name="Giannoukos G."/>
            <person name="Goode T."/>
            <person name="Graham J."/>
            <person name="Grandbois E."/>
            <person name="Grewal S."/>
            <person name="Gyaltsen K."/>
            <person name="Hafez N."/>
            <person name="Hagos B."/>
            <person name="Hall J."/>
            <person name="Henson C."/>
            <person name="Hollinger A."/>
            <person name="Honan T."/>
            <person name="Huard M.D."/>
            <person name="Hughes L."/>
            <person name="Hurhula B."/>
            <person name="Husby M.E."/>
            <person name="Kamat A."/>
            <person name="Kanga B."/>
            <person name="Kashin S."/>
            <person name="Khazanovich D."/>
            <person name="Kisner P."/>
            <person name="Lance K."/>
            <person name="Lara M."/>
            <person name="Lee W."/>
            <person name="Lennon N."/>
            <person name="Letendre F."/>
            <person name="LeVine R."/>
            <person name="Lipovsky A."/>
            <person name="Liu X."/>
            <person name="Liu J."/>
            <person name="Liu S."/>
            <person name="Lokyitsang T."/>
            <person name="Lokyitsang Y."/>
            <person name="Lubonja R."/>
            <person name="Lui A."/>
            <person name="MacDonald P."/>
            <person name="Magnisalis V."/>
            <person name="Maru K."/>
            <person name="Matthews C."/>
            <person name="McCusker W."/>
            <person name="McDonough S."/>
            <person name="Mehta T."/>
            <person name="Meldrim J."/>
            <person name="Meneus L."/>
            <person name="Mihai O."/>
            <person name="Mihalev A."/>
            <person name="Mihova T."/>
            <person name="Mittelman R."/>
            <person name="Mlenga V."/>
            <person name="Montmayeur A."/>
            <person name="Mulrain L."/>
            <person name="Navidi A."/>
            <person name="Naylor J."/>
            <person name="Negash T."/>
            <person name="Nguyen T."/>
            <person name="Nguyen N."/>
            <person name="Nicol R."/>
            <person name="Norbu C."/>
            <person name="Norbu N."/>
            <person name="Novod N."/>
            <person name="O'Neill B."/>
            <person name="Osman S."/>
            <person name="Markiewicz E."/>
            <person name="Oyono O.L."/>
            <person name="Patti C."/>
            <person name="Phunkhang P."/>
            <person name="Pierre F."/>
            <person name="Priest M."/>
            <person name="Raghuraman S."/>
            <person name="Rege F."/>
            <person name="Reyes R."/>
            <person name="Rise C."/>
            <person name="Rogov P."/>
            <person name="Ross K."/>
            <person name="Ryan E."/>
            <person name="Settipalli S."/>
            <person name="Shea T."/>
            <person name="Sherpa N."/>
            <person name="Shi L."/>
            <person name="Shih D."/>
            <person name="Sparrow T."/>
            <person name="Spaulding J."/>
            <person name="Stalker J."/>
            <person name="Stange-Thomann N."/>
            <person name="Stavropoulos S."/>
            <person name="Stone C."/>
            <person name="Strader C."/>
            <person name="Tesfaye S."/>
            <person name="Thomson T."/>
            <person name="Thoulutsang Y."/>
            <person name="Thoulutsang D."/>
            <person name="Topham K."/>
            <person name="Topping I."/>
            <person name="Tsamla T."/>
            <person name="Vassiliev H."/>
            <person name="Vo A."/>
            <person name="Wangchuk T."/>
            <person name="Wangdi T."/>
            <person name="Weiand M."/>
            <person name="Wilkinson J."/>
            <person name="Wilson A."/>
            <person name="Yadav S."/>
            <person name="Young G."/>
            <person name="Yu Q."/>
            <person name="Zembek L."/>
            <person name="Zhong D."/>
            <person name="Zimmer A."/>
            <person name="Zwirko Z."/>
            <person name="Jaffe D.B."/>
            <person name="Alvarez P."/>
            <person name="Brockman W."/>
            <person name="Butler J."/>
            <person name="Chin C."/>
            <person name="Gnerre S."/>
            <person name="Grabherr M."/>
            <person name="Kleber M."/>
            <person name="Mauceli E."/>
            <person name="MacCallum I."/>
        </authorList>
    </citation>
    <scope>NUCLEOTIDE SEQUENCE [LARGE SCALE GENOMIC DNA]</scope>
    <source>
        <strain evidence="4">Tai18E2 / Tucson 14021-0261.01</strain>
    </source>
</reference>
<feature type="region of interest" description="Disordered" evidence="2">
    <location>
        <begin position="138"/>
        <end position="290"/>
    </location>
</feature>
<proteinExistence type="inferred from homology"/>